<keyword evidence="2 3" id="KW-0802">TPR repeat</keyword>
<dbReference type="InterPro" id="IPR051012">
    <property type="entry name" value="CellSynth/LPSAsmb/PSIAsmb"/>
</dbReference>
<dbReference type="PANTHER" id="PTHR45586">
    <property type="entry name" value="TPR REPEAT-CONTAINING PROTEIN PA4667"/>
    <property type="match status" value="1"/>
</dbReference>
<dbReference type="InterPro" id="IPR019734">
    <property type="entry name" value="TPR_rpt"/>
</dbReference>
<reference evidence="4 5" key="1">
    <citation type="journal article" date="2021" name="Sci. Rep.">
        <title>The distribution of antibiotic resistance genes in chicken gut microbiota commensals.</title>
        <authorList>
            <person name="Juricova H."/>
            <person name="Matiasovicova J."/>
            <person name="Kubasova T."/>
            <person name="Cejkova D."/>
            <person name="Rychlik I."/>
        </authorList>
    </citation>
    <scope>NUCLEOTIDE SEQUENCE [LARGE SCALE GENOMIC DNA]</scope>
    <source>
        <strain evidence="4 5">An801</strain>
    </source>
</reference>
<dbReference type="SUPFAM" id="SSF81901">
    <property type="entry name" value="HCP-like"/>
    <property type="match status" value="1"/>
</dbReference>
<dbReference type="SMART" id="SM00028">
    <property type="entry name" value="TPR"/>
    <property type="match status" value="5"/>
</dbReference>
<dbReference type="InterPro" id="IPR011990">
    <property type="entry name" value="TPR-like_helical_dom_sf"/>
</dbReference>
<dbReference type="Pfam" id="PF13181">
    <property type="entry name" value="TPR_8"/>
    <property type="match status" value="1"/>
</dbReference>
<dbReference type="RefSeq" id="WP_204473607.1">
    <property type="nucleotide sequence ID" value="NZ_JACJJW010000001.1"/>
</dbReference>
<accession>A0ABS2ES87</accession>
<dbReference type="Gene3D" id="1.25.40.10">
    <property type="entry name" value="Tetratricopeptide repeat domain"/>
    <property type="match status" value="4"/>
</dbReference>
<protein>
    <submittedName>
        <fullName evidence="4">Tetratricopeptide repeat protein</fullName>
    </submittedName>
</protein>
<feature type="repeat" description="TPR" evidence="3">
    <location>
        <begin position="431"/>
        <end position="464"/>
    </location>
</feature>
<dbReference type="Pfam" id="PF13432">
    <property type="entry name" value="TPR_16"/>
    <property type="match status" value="1"/>
</dbReference>
<proteinExistence type="predicted"/>
<dbReference type="PANTHER" id="PTHR45586:SF1">
    <property type="entry name" value="LIPOPOLYSACCHARIDE ASSEMBLY PROTEIN B"/>
    <property type="match status" value="1"/>
</dbReference>
<dbReference type="PROSITE" id="PS50005">
    <property type="entry name" value="TPR"/>
    <property type="match status" value="4"/>
</dbReference>
<comment type="caution">
    <text evidence="4">The sequence shown here is derived from an EMBL/GenBank/DDBJ whole genome shotgun (WGS) entry which is preliminary data.</text>
</comment>
<name>A0ABS2ES87_9BACE</name>
<keyword evidence="1" id="KW-0677">Repeat</keyword>
<dbReference type="EMBL" id="JACJJW010000001">
    <property type="protein sequence ID" value="MBM6757140.1"/>
    <property type="molecule type" value="Genomic_DNA"/>
</dbReference>
<evidence type="ECO:0000256" key="3">
    <source>
        <dbReference type="PROSITE-ProRule" id="PRU00339"/>
    </source>
</evidence>
<feature type="repeat" description="TPR" evidence="3">
    <location>
        <begin position="216"/>
        <end position="249"/>
    </location>
</feature>
<evidence type="ECO:0000313" key="4">
    <source>
        <dbReference type="EMBL" id="MBM6757140.1"/>
    </source>
</evidence>
<dbReference type="SUPFAM" id="SSF48452">
    <property type="entry name" value="TPR-like"/>
    <property type="match status" value="1"/>
</dbReference>
<evidence type="ECO:0000313" key="5">
    <source>
        <dbReference type="Proteomes" id="UP000703295"/>
    </source>
</evidence>
<sequence length="595" mass="69209">MRKLIGIIGMVLLLVACGTTGRQQAAKHNLANEDKDPLSYEQRRKYDYFFLEAVRLKQKGDYDAAFELYKHCLDIYPNSGPALYDISRFYMVLGQEKKGEEALKKAVRSDESNFWYKQTLAAYYQQKRDWPKAIAVYEDMAHQFPARLEPLMALVDLYNQTKSYDQVITVLNRLEELDGKSEQISMEKFRMYLLMDNQEQAFNEIESLSKEYPYDLRYQTILGDVYLNNNKPDEAYAVYQKILKEEPGYAPALLSMASYYKQLGKDSLYQQQLDTILLNDNVESDTKMNIMRQLILQSEQTTKDSTQIVALFKNILARPQQNADLSMLCAQYMITKHMDKESVPVLNQVLSLDPENKPARLQLLSYAIRDNDLDEVIRVATPALQYNPDAMEFYYYLGLAHYQKEETDKALEIFQKGLKQVNEKSDKMIVSDFYAILGDLYHSKEMKAEAYAAYDSSLVYNPNNIGTLNNYAYYLSVERTHLDKAEEMSYKTVKAEPENSTYLDTYAWILFEKKRYTEARIYIDQAMKNGGDSSQVIVEHCGDIYYMLGEKDKALEYWKKADGMEVKEGNGETPRTEAELKRLKRKIALKEYIEE</sequence>
<gene>
    <name evidence="4" type="ORF">H6A31_00250</name>
</gene>
<dbReference type="PROSITE" id="PS51257">
    <property type="entry name" value="PROKAR_LIPOPROTEIN"/>
    <property type="match status" value="1"/>
</dbReference>
<feature type="repeat" description="TPR" evidence="3">
    <location>
        <begin position="391"/>
        <end position="424"/>
    </location>
</feature>
<organism evidence="4 5">
    <name type="scientific">Bacteroides mediterraneensis</name>
    <dbReference type="NCBI Taxonomy" id="1841856"/>
    <lineage>
        <taxon>Bacteria</taxon>
        <taxon>Pseudomonadati</taxon>
        <taxon>Bacteroidota</taxon>
        <taxon>Bacteroidia</taxon>
        <taxon>Bacteroidales</taxon>
        <taxon>Bacteroidaceae</taxon>
        <taxon>Bacteroides</taxon>
    </lineage>
</organism>
<keyword evidence="5" id="KW-1185">Reference proteome</keyword>
<dbReference type="Proteomes" id="UP000703295">
    <property type="component" value="Unassembled WGS sequence"/>
</dbReference>
<evidence type="ECO:0000256" key="1">
    <source>
        <dbReference type="ARBA" id="ARBA00022737"/>
    </source>
</evidence>
<evidence type="ECO:0000256" key="2">
    <source>
        <dbReference type="ARBA" id="ARBA00022803"/>
    </source>
</evidence>
<feature type="repeat" description="TPR" evidence="3">
    <location>
        <begin position="46"/>
        <end position="79"/>
    </location>
</feature>
<dbReference type="Pfam" id="PF14559">
    <property type="entry name" value="TPR_19"/>
    <property type="match status" value="1"/>
</dbReference>